<proteinExistence type="predicted"/>
<sequence>MTNIYSTYADKYREQTNAEALFFHSSIYSSVKGLRVLLPDKGLEFSDNSYIGTDPSGIFYYDYLETAKTANKYVSGNTRNPRNNNLVAWVKFYKDNTLVAEFLGDDYFNVVSLAHMVDYEYKGSWKESSAQSYVEAHLKKDANSSSVTLDISKASKRKGTMTTNDSDLKAASISDIKGQFHYDNLDDISKGVYVSYTNDRLVFYNDDVHSRGFTGYFIPNGRADSQTLLGISGSTELTLSGTTWKITN</sequence>
<organism evidence="1 2">
    <name type="scientific">Mycena pura</name>
    <dbReference type="NCBI Taxonomy" id="153505"/>
    <lineage>
        <taxon>Eukaryota</taxon>
        <taxon>Fungi</taxon>
        <taxon>Dikarya</taxon>
        <taxon>Basidiomycota</taxon>
        <taxon>Agaricomycotina</taxon>
        <taxon>Agaricomycetes</taxon>
        <taxon>Agaricomycetidae</taxon>
        <taxon>Agaricales</taxon>
        <taxon>Marasmiineae</taxon>
        <taxon>Mycenaceae</taxon>
        <taxon>Mycena</taxon>
    </lineage>
</organism>
<name>A0AAD6YNV3_9AGAR</name>
<gene>
    <name evidence="1" type="ORF">GGX14DRAFT_651259</name>
</gene>
<reference evidence="1" key="1">
    <citation type="submission" date="2023-03" db="EMBL/GenBank/DDBJ databases">
        <title>Massive genome expansion in bonnet fungi (Mycena s.s.) driven by repeated elements and novel gene families across ecological guilds.</title>
        <authorList>
            <consortium name="Lawrence Berkeley National Laboratory"/>
            <person name="Harder C.B."/>
            <person name="Miyauchi S."/>
            <person name="Viragh M."/>
            <person name="Kuo A."/>
            <person name="Thoen E."/>
            <person name="Andreopoulos B."/>
            <person name="Lu D."/>
            <person name="Skrede I."/>
            <person name="Drula E."/>
            <person name="Henrissat B."/>
            <person name="Morin E."/>
            <person name="Kohler A."/>
            <person name="Barry K."/>
            <person name="LaButti K."/>
            <person name="Morin E."/>
            <person name="Salamov A."/>
            <person name="Lipzen A."/>
            <person name="Mereny Z."/>
            <person name="Hegedus B."/>
            <person name="Baldrian P."/>
            <person name="Stursova M."/>
            <person name="Weitz H."/>
            <person name="Taylor A."/>
            <person name="Grigoriev I.V."/>
            <person name="Nagy L.G."/>
            <person name="Martin F."/>
            <person name="Kauserud H."/>
        </authorList>
    </citation>
    <scope>NUCLEOTIDE SEQUENCE</scope>
    <source>
        <strain evidence="1">9144</strain>
    </source>
</reference>
<dbReference type="AlphaFoldDB" id="A0AAD6YNV3"/>
<keyword evidence="2" id="KW-1185">Reference proteome</keyword>
<accession>A0AAD6YNV3</accession>
<dbReference type="Proteomes" id="UP001219525">
    <property type="component" value="Unassembled WGS sequence"/>
</dbReference>
<dbReference type="EMBL" id="JARJCW010000005">
    <property type="protein sequence ID" value="KAJ7224644.1"/>
    <property type="molecule type" value="Genomic_DNA"/>
</dbReference>
<comment type="caution">
    <text evidence="1">The sequence shown here is derived from an EMBL/GenBank/DDBJ whole genome shotgun (WGS) entry which is preliminary data.</text>
</comment>
<evidence type="ECO:0000313" key="1">
    <source>
        <dbReference type="EMBL" id="KAJ7224644.1"/>
    </source>
</evidence>
<evidence type="ECO:0000313" key="2">
    <source>
        <dbReference type="Proteomes" id="UP001219525"/>
    </source>
</evidence>
<protein>
    <submittedName>
        <fullName evidence="1">Uncharacterized protein</fullName>
    </submittedName>
</protein>